<dbReference type="EMBL" id="JALZ01000013">
    <property type="protein sequence ID" value="ETX14200.1"/>
    <property type="molecule type" value="Genomic_DNA"/>
</dbReference>
<proteinExistence type="predicted"/>
<keyword evidence="1" id="KW-0472">Membrane</keyword>
<gene>
    <name evidence="3" type="ORF">OCH239_04940</name>
</gene>
<keyword evidence="1" id="KW-0812">Transmembrane</keyword>
<name>X7EE87_9RHOB</name>
<dbReference type="PATRIC" id="fig|1449350.3.peg.2686"/>
<dbReference type="Pfam" id="PF13400">
    <property type="entry name" value="Tad"/>
    <property type="match status" value="1"/>
</dbReference>
<accession>X7EE87</accession>
<dbReference type="InterPro" id="IPR028087">
    <property type="entry name" value="Tad_N"/>
</dbReference>
<sequence>MSDNTLRTHVPARPHGTARETRALQQGRVFSFLRSEDGSMSIFALFTALSLVAIGGIGIDYMVAEYKRTNLQNTLDRAVLAAADLEQMVEPDLVVVDYLSKMSLGDALTKVTSEQGVNFKDVSGEASTELASNFTSILGVQSLNASASSRAEERIANVEISLVLDISGSMAQNAKMANLRSAADTFIDTVLTDENEDLISISLVPYSEHVNAGPELTSRFDVAWRHPYSHCLEVDNSQFDDTAFDMTVRYEQAQHFQYNSASRNTVENTVCPRYSYERIRTMSKDAEALKGQIAQFTPRAGTSIFMGMKWAAALLDPAHRPLIDGMIGDGQVDGVFAGRPADWNDVNTLKTIVLMTDGEHDRSHRIYEQWYNSPSEYEHWNLYNATWWRNQYLSSSQRQYFYEPKYSKSEGDELLGRICDAAKERDIVIWSIGFEVQDHGAEVMKNCASSPAHFFRVEGTEIETAFYSIARAINQLRLIQ</sequence>
<dbReference type="RefSeq" id="WP_051489459.1">
    <property type="nucleotide sequence ID" value="NZ_JALZ01000013.1"/>
</dbReference>
<dbReference type="eggNOG" id="COG2304">
    <property type="taxonomic scope" value="Bacteria"/>
</dbReference>
<evidence type="ECO:0000313" key="4">
    <source>
        <dbReference type="Proteomes" id="UP000022447"/>
    </source>
</evidence>
<keyword evidence="1" id="KW-1133">Transmembrane helix</keyword>
<protein>
    <recommendedName>
        <fullName evidence="2">Putative Flp pilus-assembly TadG-like N-terminal domain-containing protein</fullName>
    </recommendedName>
</protein>
<dbReference type="Gene3D" id="3.40.50.410">
    <property type="entry name" value="von Willebrand factor, type A domain"/>
    <property type="match status" value="1"/>
</dbReference>
<dbReference type="OrthoDB" id="7522752at2"/>
<reference evidence="3 4" key="1">
    <citation type="submission" date="2014-01" db="EMBL/GenBank/DDBJ databases">
        <title>Roseivivax halodurans JCM 10272 Genome Sequencing.</title>
        <authorList>
            <person name="Lai Q."/>
            <person name="Li G."/>
            <person name="Shao Z."/>
        </authorList>
    </citation>
    <scope>NUCLEOTIDE SEQUENCE [LARGE SCALE GENOMIC DNA]</scope>
    <source>
        <strain evidence="3 4">JCM 10272</strain>
    </source>
</reference>
<organism evidence="3 4">
    <name type="scientific">Roseivivax halodurans JCM 10272</name>
    <dbReference type="NCBI Taxonomy" id="1449350"/>
    <lineage>
        <taxon>Bacteria</taxon>
        <taxon>Pseudomonadati</taxon>
        <taxon>Pseudomonadota</taxon>
        <taxon>Alphaproteobacteria</taxon>
        <taxon>Rhodobacterales</taxon>
        <taxon>Roseobacteraceae</taxon>
        <taxon>Roseivivax</taxon>
    </lineage>
</organism>
<dbReference type="STRING" id="1449350.OCH239_04940"/>
<keyword evidence="4" id="KW-1185">Reference proteome</keyword>
<dbReference type="AlphaFoldDB" id="X7EE87"/>
<dbReference type="SUPFAM" id="SSF53300">
    <property type="entry name" value="vWA-like"/>
    <property type="match status" value="1"/>
</dbReference>
<feature type="domain" description="Putative Flp pilus-assembly TadG-like N-terminal" evidence="2">
    <location>
        <begin position="38"/>
        <end position="83"/>
    </location>
</feature>
<comment type="caution">
    <text evidence="3">The sequence shown here is derived from an EMBL/GenBank/DDBJ whole genome shotgun (WGS) entry which is preliminary data.</text>
</comment>
<evidence type="ECO:0000259" key="2">
    <source>
        <dbReference type="Pfam" id="PF13400"/>
    </source>
</evidence>
<evidence type="ECO:0000313" key="3">
    <source>
        <dbReference type="EMBL" id="ETX14200.1"/>
    </source>
</evidence>
<feature type="transmembrane region" description="Helical" evidence="1">
    <location>
        <begin position="42"/>
        <end position="63"/>
    </location>
</feature>
<evidence type="ECO:0000256" key="1">
    <source>
        <dbReference type="SAM" id="Phobius"/>
    </source>
</evidence>
<dbReference type="Proteomes" id="UP000022447">
    <property type="component" value="Unassembled WGS sequence"/>
</dbReference>
<dbReference type="InterPro" id="IPR036465">
    <property type="entry name" value="vWFA_dom_sf"/>
</dbReference>